<reference evidence="1 2" key="1">
    <citation type="submission" date="2024-09" db="EMBL/GenBank/DDBJ databases">
        <authorList>
            <person name="Sun Q."/>
            <person name="Mori K."/>
        </authorList>
    </citation>
    <scope>NUCLEOTIDE SEQUENCE [LARGE SCALE GENOMIC DNA]</scope>
    <source>
        <strain evidence="1 2">CCM 7759</strain>
    </source>
</reference>
<dbReference type="NCBIfam" id="NF033536">
    <property type="entry name" value="lasso_PqqD_Bac"/>
    <property type="match status" value="1"/>
</dbReference>
<evidence type="ECO:0000313" key="2">
    <source>
        <dbReference type="Proteomes" id="UP001589776"/>
    </source>
</evidence>
<dbReference type="Pfam" id="PF05402">
    <property type="entry name" value="PqqD"/>
    <property type="match status" value="1"/>
</dbReference>
<dbReference type="Proteomes" id="UP001589776">
    <property type="component" value="Unassembled WGS sequence"/>
</dbReference>
<proteinExistence type="predicted"/>
<dbReference type="InterPro" id="IPR041881">
    <property type="entry name" value="PqqD_sf"/>
</dbReference>
<dbReference type="EMBL" id="JBHLWN010000048">
    <property type="protein sequence ID" value="MFC0213216.1"/>
    <property type="molecule type" value="Genomic_DNA"/>
</dbReference>
<keyword evidence="2" id="KW-1185">Reference proteome</keyword>
<gene>
    <name evidence="1" type="ORF">ACFFK0_12250</name>
</gene>
<dbReference type="InterPro" id="IPR008792">
    <property type="entry name" value="PQQD"/>
</dbReference>
<name>A0ABV6DKN9_9BACL</name>
<protein>
    <submittedName>
        <fullName evidence="1">Lasso peptide biosynthesis PqqD family chaperone</fullName>
    </submittedName>
</protein>
<organism evidence="1 2">
    <name type="scientific">Paenibacillus chartarius</name>
    <dbReference type="NCBI Taxonomy" id="747481"/>
    <lineage>
        <taxon>Bacteria</taxon>
        <taxon>Bacillati</taxon>
        <taxon>Bacillota</taxon>
        <taxon>Bacilli</taxon>
        <taxon>Bacillales</taxon>
        <taxon>Paenibacillaceae</taxon>
        <taxon>Paenibacillus</taxon>
    </lineage>
</organism>
<accession>A0ABV6DKN9</accession>
<dbReference type="Gene3D" id="1.10.10.1150">
    <property type="entry name" value="Coenzyme PQQ synthesis protein D (PqqD)"/>
    <property type="match status" value="1"/>
</dbReference>
<comment type="caution">
    <text evidence="1">The sequence shown here is derived from an EMBL/GenBank/DDBJ whole genome shotgun (WGS) entry which is preliminary data.</text>
</comment>
<sequence length="102" mass="11560">MKTWEDVKDQTVVQTKGNLISNMDGGIVMMSVQSGKYYNLGRVGGRIWSLIENPVSVRQLISTLMEEYEIGEVECREQVLKFLNNLQEEQLIHVGDEVAVNS</sequence>
<evidence type="ECO:0000313" key="1">
    <source>
        <dbReference type="EMBL" id="MFC0213216.1"/>
    </source>
</evidence>
<dbReference type="RefSeq" id="WP_377470497.1">
    <property type="nucleotide sequence ID" value="NZ_JBHLWN010000048.1"/>
</dbReference>